<sequence>MSQILFRVVSIELKDSTISALNPQNIFRLNLTQRPRHIRQDFLVNDENSLRNINHEWNIDNSKNQVERVTLTLRSIDRKKVTGNSDQNMNNNAADDNEDKESKHTLIGYCTVDLKQLQKGADFDFTVQLLTRGNVKTVGYVHLHIISWENDQKLLKKEKKQKKKIVSQGKGYKNHKEYSSLI</sequence>
<dbReference type="Proteomes" id="UP001470230">
    <property type="component" value="Unassembled WGS sequence"/>
</dbReference>
<gene>
    <name evidence="2" type="ORF">M9Y10_021911</name>
</gene>
<evidence type="ECO:0000313" key="2">
    <source>
        <dbReference type="EMBL" id="KAK8893489.1"/>
    </source>
</evidence>
<feature type="region of interest" description="Disordered" evidence="1">
    <location>
        <begin position="81"/>
        <end position="100"/>
    </location>
</feature>
<evidence type="ECO:0008006" key="4">
    <source>
        <dbReference type="Google" id="ProtNLM"/>
    </source>
</evidence>
<accession>A0ABR2KQU7</accession>
<comment type="caution">
    <text evidence="2">The sequence shown here is derived from an EMBL/GenBank/DDBJ whole genome shotgun (WGS) entry which is preliminary data.</text>
</comment>
<dbReference type="InterPro" id="IPR035892">
    <property type="entry name" value="C2_domain_sf"/>
</dbReference>
<evidence type="ECO:0000256" key="1">
    <source>
        <dbReference type="SAM" id="MobiDB-lite"/>
    </source>
</evidence>
<feature type="compositionally biased region" description="Low complexity" evidence="1">
    <location>
        <begin position="84"/>
        <end position="94"/>
    </location>
</feature>
<proteinExistence type="predicted"/>
<reference evidence="2 3" key="1">
    <citation type="submission" date="2024-04" db="EMBL/GenBank/DDBJ databases">
        <title>Tritrichomonas musculus Genome.</title>
        <authorList>
            <person name="Alves-Ferreira E."/>
            <person name="Grigg M."/>
            <person name="Lorenzi H."/>
            <person name="Galac M."/>
        </authorList>
    </citation>
    <scope>NUCLEOTIDE SEQUENCE [LARGE SCALE GENOMIC DNA]</scope>
    <source>
        <strain evidence="2 3">EAF2021</strain>
    </source>
</reference>
<evidence type="ECO:0000313" key="3">
    <source>
        <dbReference type="Proteomes" id="UP001470230"/>
    </source>
</evidence>
<name>A0ABR2KQU7_9EUKA</name>
<dbReference type="SUPFAM" id="SSF49562">
    <property type="entry name" value="C2 domain (Calcium/lipid-binding domain, CaLB)"/>
    <property type="match status" value="1"/>
</dbReference>
<organism evidence="2 3">
    <name type="scientific">Tritrichomonas musculus</name>
    <dbReference type="NCBI Taxonomy" id="1915356"/>
    <lineage>
        <taxon>Eukaryota</taxon>
        <taxon>Metamonada</taxon>
        <taxon>Parabasalia</taxon>
        <taxon>Tritrichomonadida</taxon>
        <taxon>Tritrichomonadidae</taxon>
        <taxon>Tritrichomonas</taxon>
    </lineage>
</organism>
<dbReference type="EMBL" id="JAPFFF010000003">
    <property type="protein sequence ID" value="KAK8893489.1"/>
    <property type="molecule type" value="Genomic_DNA"/>
</dbReference>
<keyword evidence="3" id="KW-1185">Reference proteome</keyword>
<protein>
    <recommendedName>
        <fullName evidence="4">C2 NT-type domain-containing protein</fullName>
    </recommendedName>
</protein>